<proteinExistence type="predicted"/>
<feature type="compositionally biased region" description="Low complexity" evidence="1">
    <location>
        <begin position="18"/>
        <end position="31"/>
    </location>
</feature>
<reference evidence="2" key="1">
    <citation type="submission" date="2019-05" db="EMBL/GenBank/DDBJ databases">
        <title>Isolation, diversity and antifungal activity of Actinobacteria from wheat.</title>
        <authorList>
            <person name="Yu B."/>
        </authorList>
    </citation>
    <scope>NUCLEOTIDE SEQUENCE [LARGE SCALE GENOMIC DNA]</scope>
    <source>
        <strain evidence="2">NEAU-HEGS1-5</strain>
    </source>
</reference>
<protein>
    <submittedName>
        <fullName evidence="2">Uncharacterized protein</fullName>
    </submittedName>
</protein>
<evidence type="ECO:0000313" key="3">
    <source>
        <dbReference type="Proteomes" id="UP000309033"/>
    </source>
</evidence>
<feature type="region of interest" description="Disordered" evidence="1">
    <location>
        <begin position="1"/>
        <end position="80"/>
    </location>
</feature>
<evidence type="ECO:0000256" key="1">
    <source>
        <dbReference type="SAM" id="MobiDB-lite"/>
    </source>
</evidence>
<gene>
    <name evidence="2" type="ORF">FED44_24830</name>
</gene>
<keyword evidence="3" id="KW-1185">Reference proteome</keyword>
<dbReference type="EMBL" id="VANP01000010">
    <property type="protein sequence ID" value="TLP55673.1"/>
    <property type="molecule type" value="Genomic_DNA"/>
</dbReference>
<comment type="caution">
    <text evidence="2">The sequence shown here is derived from an EMBL/GenBank/DDBJ whole genome shotgun (WGS) entry which is preliminary data.</text>
</comment>
<sequence length="80" mass="8127">MLRKGAAGLVESQVRWPSSSASAAVRSAVTAQRLCTQASPVSAISGSPKRRSPRDTATRQAHPPAPASPSAPGQTPSPVP</sequence>
<accession>A0A5R8YQK9</accession>
<feature type="compositionally biased region" description="Pro residues" evidence="1">
    <location>
        <begin position="63"/>
        <end position="80"/>
    </location>
</feature>
<name>A0A5R8YQK9_9ACTN</name>
<dbReference type="Proteomes" id="UP000309033">
    <property type="component" value="Unassembled WGS sequence"/>
</dbReference>
<organism evidence="2 3">
    <name type="scientific">Microbispora triticiradicis</name>
    <dbReference type="NCBI Taxonomy" id="2200763"/>
    <lineage>
        <taxon>Bacteria</taxon>
        <taxon>Bacillati</taxon>
        <taxon>Actinomycetota</taxon>
        <taxon>Actinomycetes</taxon>
        <taxon>Streptosporangiales</taxon>
        <taxon>Streptosporangiaceae</taxon>
        <taxon>Microbispora</taxon>
    </lineage>
</organism>
<evidence type="ECO:0000313" key="2">
    <source>
        <dbReference type="EMBL" id="TLP55673.1"/>
    </source>
</evidence>
<dbReference type="AlphaFoldDB" id="A0A5R8YQK9"/>
<feature type="compositionally biased region" description="Polar residues" evidence="1">
    <location>
        <begin position="33"/>
        <end position="45"/>
    </location>
</feature>